<organism evidence="1 2">
    <name type="scientific">Bacteroides zoogleoformans</name>
    <dbReference type="NCBI Taxonomy" id="28119"/>
    <lineage>
        <taxon>Bacteria</taxon>
        <taxon>Pseudomonadati</taxon>
        <taxon>Bacteroidota</taxon>
        <taxon>Bacteroidia</taxon>
        <taxon>Bacteroidales</taxon>
        <taxon>Bacteroidaceae</taxon>
        <taxon>Bacteroides</taxon>
    </lineage>
</organism>
<sequence length="198" mass="22320">MRGSIRFSENVILIDVAFLNEIVYDIKNALEIRLERKLAHVDLPAWLSYLALDSGLREKNNKVEVILVHDQLALTLNSCEPSDLKSLENMACRTPLGEFLFSSVSSSGLVPTENLYIDLMNLALVSADVKCLMLLPFHPAYGEKVEDALCNFFKNKNEEECNKAVYFTVGEPLHSVYCRCERIFYSLAHALGINSDDL</sequence>
<proteinExistence type="predicted"/>
<dbReference type="EMBL" id="CP027231">
    <property type="protein sequence ID" value="AVM51862.1"/>
    <property type="molecule type" value="Genomic_DNA"/>
</dbReference>
<keyword evidence="2" id="KW-1185">Reference proteome</keyword>
<dbReference type="Proteomes" id="UP000238304">
    <property type="component" value="Chromosome"/>
</dbReference>
<dbReference type="InterPro" id="IPR046729">
    <property type="entry name" value="DUF6621"/>
</dbReference>
<reference evidence="1 2" key="1">
    <citation type="submission" date="2018-02" db="EMBL/GenBank/DDBJ databases">
        <authorList>
            <person name="Holder M.E."/>
            <person name="Ajami N.J."/>
            <person name="Petrosino J.F."/>
        </authorList>
    </citation>
    <scope>NUCLEOTIDE SEQUENCE [LARGE SCALE GENOMIC DNA]</scope>
    <source>
        <strain evidence="1 2">ATCC 33285</strain>
    </source>
</reference>
<evidence type="ECO:0000313" key="2">
    <source>
        <dbReference type="Proteomes" id="UP000238304"/>
    </source>
</evidence>
<accession>A0ABN5IGY3</accession>
<name>A0ABN5IGY3_9BACE</name>
<gene>
    <name evidence="1" type="ORF">C4H11_01815</name>
</gene>
<evidence type="ECO:0000313" key="1">
    <source>
        <dbReference type="EMBL" id="AVM51862.1"/>
    </source>
</evidence>
<protein>
    <submittedName>
        <fullName evidence="1">L-selectin</fullName>
    </submittedName>
</protein>
<dbReference type="Pfam" id="PF20326">
    <property type="entry name" value="DUF6621"/>
    <property type="match status" value="1"/>
</dbReference>